<reference evidence="1 2" key="1">
    <citation type="journal article" date="2014" name="Int. J. Syst. Evol. Microbiol.">
        <title>Phylogenomics and the dynamic genome evolution of the genus Streptococcus.</title>
        <authorList>
            <consortium name="The Broad Institute Genome Sequencing Platform"/>
            <person name="Richards V.P."/>
            <person name="Palmer S.R."/>
            <person name="Pavinski Bitar P.D."/>
            <person name="Qin X."/>
            <person name="Weinstock G.M."/>
            <person name="Highlander S.K."/>
            <person name="Town C.D."/>
            <person name="Burne R.A."/>
            <person name="Stanhope M.J."/>
        </authorList>
    </citation>
    <scope>NUCLEOTIDE SEQUENCE [LARGE SCALE GENOMIC DNA]</scope>
    <source>
        <strain evidence="1 2">CECT 5772</strain>
    </source>
</reference>
<sequence>MFHAGKMSVTKDWCRYKKIEIRASGFNESYIIAEEFFTMRANRLKIV</sequence>
<protein>
    <submittedName>
        <fullName evidence="1">Uncharacterized protein</fullName>
    </submittedName>
</protein>
<dbReference type="EMBL" id="AWEX01000028">
    <property type="protein sequence ID" value="KED04754.1"/>
    <property type="molecule type" value="Genomic_DNA"/>
</dbReference>
<dbReference type="AlphaFoldDB" id="A0A922NV85"/>
<comment type="caution">
    <text evidence="1">The sequence shown here is derived from an EMBL/GenBank/DDBJ whole genome shotgun (WGS) entry which is preliminary data.</text>
</comment>
<evidence type="ECO:0000313" key="1">
    <source>
        <dbReference type="EMBL" id="KED04754.1"/>
    </source>
</evidence>
<dbReference type="Proteomes" id="UP000028704">
    <property type="component" value="Unassembled WGS sequence"/>
</dbReference>
<evidence type="ECO:0000313" key="2">
    <source>
        <dbReference type="Proteomes" id="UP000028704"/>
    </source>
</evidence>
<proteinExistence type="predicted"/>
<accession>A0A922NV85</accession>
<gene>
    <name evidence="1" type="ORF">CECT5772_03544</name>
</gene>
<name>A0A922NV85_9STRE</name>
<organism evidence="1 2">
    <name type="scientific">Streptococcus equi subsp. ruminatorum CECT 5772</name>
    <dbReference type="NCBI Taxonomy" id="1051981"/>
    <lineage>
        <taxon>Bacteria</taxon>
        <taxon>Bacillati</taxon>
        <taxon>Bacillota</taxon>
        <taxon>Bacilli</taxon>
        <taxon>Lactobacillales</taxon>
        <taxon>Streptococcaceae</taxon>
        <taxon>Streptococcus</taxon>
    </lineage>
</organism>